<dbReference type="AlphaFoldDB" id="A0A830FV33"/>
<feature type="compositionally biased region" description="Low complexity" evidence="1">
    <location>
        <begin position="231"/>
        <end position="240"/>
    </location>
</feature>
<reference evidence="2" key="1">
    <citation type="journal article" date="2014" name="Int. J. Syst. Evol. Microbiol.">
        <title>Complete genome sequence of Corynebacterium casei LMG S-19264T (=DSM 44701T), isolated from a smear-ripened cheese.</title>
        <authorList>
            <consortium name="US DOE Joint Genome Institute (JGI-PGF)"/>
            <person name="Walter F."/>
            <person name="Albersmeier A."/>
            <person name="Kalinowski J."/>
            <person name="Ruckert C."/>
        </authorList>
    </citation>
    <scope>NUCLEOTIDE SEQUENCE</scope>
    <source>
        <strain evidence="2">JCM 15759</strain>
    </source>
</reference>
<evidence type="ECO:0000313" key="3">
    <source>
        <dbReference type="Proteomes" id="UP000656367"/>
    </source>
</evidence>
<evidence type="ECO:0000313" key="2">
    <source>
        <dbReference type="EMBL" id="GGM44710.1"/>
    </source>
</evidence>
<organism evidence="2 3">
    <name type="scientific">Haloarcula argentinensis</name>
    <dbReference type="NCBI Taxonomy" id="43776"/>
    <lineage>
        <taxon>Archaea</taxon>
        <taxon>Methanobacteriati</taxon>
        <taxon>Methanobacteriota</taxon>
        <taxon>Stenosarchaea group</taxon>
        <taxon>Halobacteria</taxon>
        <taxon>Halobacteriales</taxon>
        <taxon>Haloarculaceae</taxon>
        <taxon>Haloarcula</taxon>
    </lineage>
</organism>
<sequence>MCDSVTISAFIDTVPLARRTLTVFNDDEPEPLVRMLKRMVDSPAVDVRAGEMSPESPENAVVKDADGTELAVSSISAVGACVLLVNSDLYVTGTRSLDEVDTPAALLHLDEAPFTVTGKRKMLLIELSQYIESLGWQSDDNTLHAGFQYLSRIDDERGTRRVYERLAGSDTDLHLYGLPDRVPELSEDPSIHTESCDELRESWFVVNTDCTADMKGYSSPIGPDRASGVATGRSTPTTSTRSRRASRTVTQRDADVRSVPCVF</sequence>
<gene>
    <name evidence="2" type="ORF">GCM10009006_27580</name>
</gene>
<comment type="caution">
    <text evidence="2">The sequence shown here is derived from an EMBL/GenBank/DDBJ whole genome shotgun (WGS) entry which is preliminary data.</text>
</comment>
<accession>A0A830FV33</accession>
<proteinExistence type="predicted"/>
<reference evidence="2" key="2">
    <citation type="submission" date="2020-09" db="EMBL/GenBank/DDBJ databases">
        <authorList>
            <person name="Sun Q."/>
            <person name="Ohkuma M."/>
        </authorList>
    </citation>
    <scope>NUCLEOTIDE SEQUENCE</scope>
    <source>
        <strain evidence="2">JCM 15759</strain>
    </source>
</reference>
<protein>
    <submittedName>
        <fullName evidence="2">Uncharacterized protein</fullName>
    </submittedName>
</protein>
<evidence type="ECO:0000256" key="1">
    <source>
        <dbReference type="SAM" id="MobiDB-lite"/>
    </source>
</evidence>
<dbReference type="EMBL" id="BMON01000002">
    <property type="protein sequence ID" value="GGM44710.1"/>
    <property type="molecule type" value="Genomic_DNA"/>
</dbReference>
<name>A0A830FV33_HALAR</name>
<dbReference type="PIRSF" id="PIRSF030471">
    <property type="entry name" value="STR_Vng0742h_prd"/>
    <property type="match status" value="1"/>
</dbReference>
<dbReference type="InterPro" id="IPR016954">
    <property type="entry name" value="Uncharacterised_Vng0742h"/>
</dbReference>
<feature type="region of interest" description="Disordered" evidence="1">
    <location>
        <begin position="217"/>
        <end position="256"/>
    </location>
</feature>
<dbReference type="Proteomes" id="UP000656367">
    <property type="component" value="Unassembled WGS sequence"/>
</dbReference>